<dbReference type="Proteomes" id="UP000694920">
    <property type="component" value="Unplaced"/>
</dbReference>
<keyword evidence="1" id="KW-0812">Transmembrane</keyword>
<protein>
    <submittedName>
        <fullName evidence="3">Uncharacterized protein LOC107273551</fullName>
    </submittedName>
</protein>
<accession>A0AAJ7FTE9</accession>
<name>A0AAJ7FTE9_CEPCN</name>
<evidence type="ECO:0000256" key="1">
    <source>
        <dbReference type="SAM" id="Phobius"/>
    </source>
</evidence>
<dbReference type="CTD" id="31697"/>
<gene>
    <name evidence="3" type="primary">LOC107273551</name>
</gene>
<keyword evidence="2" id="KW-1185">Reference proteome</keyword>
<dbReference type="KEGG" id="ccin:107273551"/>
<dbReference type="Pfam" id="PF08040">
    <property type="entry name" value="NADH_oxidored"/>
    <property type="match status" value="1"/>
</dbReference>
<dbReference type="GO" id="GO:0005739">
    <property type="term" value="C:mitochondrion"/>
    <property type="evidence" value="ECO:0007669"/>
    <property type="project" value="InterPro"/>
</dbReference>
<reference evidence="3" key="1">
    <citation type="submission" date="2025-08" db="UniProtKB">
        <authorList>
            <consortium name="RefSeq"/>
        </authorList>
    </citation>
    <scope>IDENTIFICATION</scope>
</reference>
<feature type="transmembrane region" description="Helical" evidence="1">
    <location>
        <begin position="6"/>
        <end position="28"/>
    </location>
</feature>
<proteinExistence type="predicted"/>
<keyword evidence="1" id="KW-1133">Transmembrane helix</keyword>
<dbReference type="InterPro" id="IPR012575">
    <property type="entry name" value="NDUB1"/>
</dbReference>
<keyword evidence="1" id="KW-0472">Membrane</keyword>
<dbReference type="RefSeq" id="XP_015607367.1">
    <property type="nucleotide sequence ID" value="XM_015751881.2"/>
</dbReference>
<evidence type="ECO:0000313" key="3">
    <source>
        <dbReference type="RefSeq" id="XP_015607367.1"/>
    </source>
</evidence>
<evidence type="ECO:0000313" key="2">
    <source>
        <dbReference type="Proteomes" id="UP000694920"/>
    </source>
</evidence>
<sequence>MAFHAYIYKQYIPFIIIPTLGFIGGLYLERLEDERWTMFRDKSALYGKPKAPGEPPSW</sequence>
<organism evidence="2 3">
    <name type="scientific">Cephus cinctus</name>
    <name type="common">Wheat stem sawfly</name>
    <dbReference type="NCBI Taxonomy" id="211228"/>
    <lineage>
        <taxon>Eukaryota</taxon>
        <taxon>Metazoa</taxon>
        <taxon>Ecdysozoa</taxon>
        <taxon>Arthropoda</taxon>
        <taxon>Hexapoda</taxon>
        <taxon>Insecta</taxon>
        <taxon>Pterygota</taxon>
        <taxon>Neoptera</taxon>
        <taxon>Endopterygota</taxon>
        <taxon>Hymenoptera</taxon>
        <taxon>Cephoidea</taxon>
        <taxon>Cephidae</taxon>
        <taxon>Cephus</taxon>
    </lineage>
</organism>
<dbReference type="AlphaFoldDB" id="A0AAJ7FTE9"/>
<dbReference type="GeneID" id="107273551"/>